<dbReference type="EMBL" id="JASCZI010212160">
    <property type="protein sequence ID" value="MED6198571.1"/>
    <property type="molecule type" value="Genomic_DNA"/>
</dbReference>
<reference evidence="8 9" key="1">
    <citation type="journal article" date="2023" name="Plants (Basel)">
        <title>Bridging the Gap: Combining Genomics and Transcriptomics Approaches to Understand Stylosanthes scabra, an Orphan Legume from the Brazilian Caatinga.</title>
        <authorList>
            <person name="Ferreira-Neto J.R.C."/>
            <person name="da Silva M.D."/>
            <person name="Binneck E."/>
            <person name="de Melo N.F."/>
            <person name="da Silva R.H."/>
            <person name="de Melo A.L.T.M."/>
            <person name="Pandolfi V."/>
            <person name="Bustamante F.O."/>
            <person name="Brasileiro-Vidal A.C."/>
            <person name="Benko-Iseppon A.M."/>
        </authorList>
    </citation>
    <scope>NUCLEOTIDE SEQUENCE [LARGE SCALE GENOMIC DNA]</scope>
    <source>
        <tissue evidence="8">Leaves</tissue>
    </source>
</reference>
<evidence type="ECO:0000313" key="9">
    <source>
        <dbReference type="Proteomes" id="UP001341840"/>
    </source>
</evidence>
<feature type="chain" id="PRO_5046984563" description="Peptidase A1 domain-containing protein" evidence="6">
    <location>
        <begin position="27"/>
        <end position="440"/>
    </location>
</feature>
<comment type="caution">
    <text evidence="8">The sequence shown here is derived from an EMBL/GenBank/DDBJ whole genome shotgun (WGS) entry which is preliminary data.</text>
</comment>
<accession>A0ABU6XL07</accession>
<dbReference type="Proteomes" id="UP001341840">
    <property type="component" value="Unassembled WGS sequence"/>
</dbReference>
<feature type="signal peptide" evidence="6">
    <location>
        <begin position="1"/>
        <end position="26"/>
    </location>
</feature>
<dbReference type="InterPro" id="IPR021109">
    <property type="entry name" value="Peptidase_aspartic_dom_sf"/>
</dbReference>
<dbReference type="Pfam" id="PF14541">
    <property type="entry name" value="TAXi_C"/>
    <property type="match status" value="1"/>
</dbReference>
<dbReference type="Gene3D" id="2.40.70.10">
    <property type="entry name" value="Acid Proteases"/>
    <property type="match status" value="2"/>
</dbReference>
<keyword evidence="4" id="KW-0378">Hydrolase</keyword>
<evidence type="ECO:0000256" key="1">
    <source>
        <dbReference type="ARBA" id="ARBA00007447"/>
    </source>
</evidence>
<keyword evidence="6" id="KW-0732">Signal</keyword>
<sequence length="440" mass="47525">MHTLSLLFSFFALLSSLSNFITVVEATRTQRSFTVDLIHHDSPHSPFYDSSLTSSENFKRAALRSIARYSLSENNNQFPESVVFPNGAVGDYLMKIYIGTPPVERIAVADTGSDLVWVQCSPCDDESSCFSQDSPLFDPNNSSTYTTISCTSQNCTLLPQNQHTCGTSNVCRYLYTYGDTSYTIGELASDSISFDSTGDVTFPKSIFGCGHNNSVTFNSTKKATGLVGLGAGPLSLVSQLGDEIGHKFSYCLVPSGTNYTSKLKFGDDAIISGNGVVSTPLAINSSTPTYYNINLEGISVGNNTIQSNQNSSNIIMDSGTTFTYLDPSMFNDIVTAVTQSSAIEVVKDPPKPFGFCGRFQGSSVEVPEFVFHFSGADVSLPGENMYTVVDENLVCLLLLPNTELIGVSIFGNLAQVNFQVEYDLQGNKVSFSPADCTKSN</sequence>
<organism evidence="8 9">
    <name type="scientific">Stylosanthes scabra</name>
    <dbReference type="NCBI Taxonomy" id="79078"/>
    <lineage>
        <taxon>Eukaryota</taxon>
        <taxon>Viridiplantae</taxon>
        <taxon>Streptophyta</taxon>
        <taxon>Embryophyta</taxon>
        <taxon>Tracheophyta</taxon>
        <taxon>Spermatophyta</taxon>
        <taxon>Magnoliopsida</taxon>
        <taxon>eudicotyledons</taxon>
        <taxon>Gunneridae</taxon>
        <taxon>Pentapetalae</taxon>
        <taxon>rosids</taxon>
        <taxon>fabids</taxon>
        <taxon>Fabales</taxon>
        <taxon>Fabaceae</taxon>
        <taxon>Papilionoideae</taxon>
        <taxon>50 kb inversion clade</taxon>
        <taxon>dalbergioids sensu lato</taxon>
        <taxon>Dalbergieae</taxon>
        <taxon>Pterocarpus clade</taxon>
        <taxon>Stylosanthes</taxon>
    </lineage>
</organism>
<dbReference type="PANTHER" id="PTHR47967">
    <property type="entry name" value="OS07G0603500 PROTEIN-RELATED"/>
    <property type="match status" value="1"/>
</dbReference>
<protein>
    <recommendedName>
        <fullName evidence="7">Peptidase A1 domain-containing protein</fullName>
    </recommendedName>
</protein>
<comment type="similarity">
    <text evidence="1">Belongs to the peptidase A1 family.</text>
</comment>
<evidence type="ECO:0000256" key="2">
    <source>
        <dbReference type="ARBA" id="ARBA00022670"/>
    </source>
</evidence>
<dbReference type="InterPro" id="IPR034161">
    <property type="entry name" value="Pepsin-like_plant"/>
</dbReference>
<evidence type="ECO:0000256" key="3">
    <source>
        <dbReference type="ARBA" id="ARBA00022750"/>
    </source>
</evidence>
<feature type="domain" description="Peptidase A1" evidence="7">
    <location>
        <begin position="92"/>
        <end position="432"/>
    </location>
</feature>
<keyword evidence="2" id="KW-0645">Protease</keyword>
<gene>
    <name evidence="8" type="ORF">PIB30_067690</name>
</gene>
<dbReference type="InterPro" id="IPR033121">
    <property type="entry name" value="PEPTIDASE_A1"/>
</dbReference>
<proteinExistence type="inferred from homology"/>
<dbReference type="InterPro" id="IPR051708">
    <property type="entry name" value="Plant_Aspart_Prot_A1"/>
</dbReference>
<dbReference type="PANTHER" id="PTHR47967:SF128">
    <property type="entry name" value="ASPARTIC PROTEINASE CDR1-LIKE"/>
    <property type="match status" value="1"/>
</dbReference>
<name>A0ABU6XL07_9FABA</name>
<dbReference type="InterPro" id="IPR032861">
    <property type="entry name" value="TAXi_N"/>
</dbReference>
<dbReference type="Pfam" id="PF14543">
    <property type="entry name" value="TAXi_N"/>
    <property type="match status" value="1"/>
</dbReference>
<dbReference type="PROSITE" id="PS51767">
    <property type="entry name" value="PEPTIDASE_A1"/>
    <property type="match status" value="1"/>
</dbReference>
<dbReference type="CDD" id="cd05476">
    <property type="entry name" value="pepsin_A_like_plant"/>
    <property type="match status" value="1"/>
</dbReference>
<evidence type="ECO:0000256" key="4">
    <source>
        <dbReference type="ARBA" id="ARBA00022801"/>
    </source>
</evidence>
<evidence type="ECO:0000259" key="7">
    <source>
        <dbReference type="PROSITE" id="PS51767"/>
    </source>
</evidence>
<evidence type="ECO:0000256" key="5">
    <source>
        <dbReference type="ARBA" id="ARBA00023180"/>
    </source>
</evidence>
<evidence type="ECO:0000256" key="6">
    <source>
        <dbReference type="SAM" id="SignalP"/>
    </source>
</evidence>
<evidence type="ECO:0000313" key="8">
    <source>
        <dbReference type="EMBL" id="MED6198571.1"/>
    </source>
</evidence>
<dbReference type="InterPro" id="IPR032799">
    <property type="entry name" value="TAXi_C"/>
</dbReference>
<keyword evidence="5" id="KW-0325">Glycoprotein</keyword>
<keyword evidence="3" id="KW-0064">Aspartyl protease</keyword>
<keyword evidence="9" id="KW-1185">Reference proteome</keyword>
<dbReference type="SUPFAM" id="SSF50630">
    <property type="entry name" value="Acid proteases"/>
    <property type="match status" value="1"/>
</dbReference>